<evidence type="ECO:0000313" key="1">
    <source>
        <dbReference type="EMBL" id="KAG5585337.1"/>
    </source>
</evidence>
<gene>
    <name evidence="1" type="ORF">H5410_045771</name>
</gene>
<dbReference type="EMBL" id="JACXVP010000009">
    <property type="protein sequence ID" value="KAG5585337.1"/>
    <property type="molecule type" value="Genomic_DNA"/>
</dbReference>
<dbReference type="AlphaFoldDB" id="A0A9J5XAG4"/>
<sequence length="180" mass="20076">MLISLWDLDSLVMLYRCGSTCVTSTNKEIKHESLKWNTTLPNIHGGTILFVPFKLACSCSGLKRIKFLGEVFTPTLDVVLVTILREETRLGTQAAMESMQLPVVALLAQKSTIGTSSGNSKRTNCPKKKKFCAYCKITNHYILDCRRHPSRSRPVHQAYQTDATKSIGSFASGHDLERLI</sequence>
<keyword evidence="2" id="KW-1185">Reference proteome</keyword>
<comment type="caution">
    <text evidence="1">The sequence shown here is derived from an EMBL/GenBank/DDBJ whole genome shotgun (WGS) entry which is preliminary data.</text>
</comment>
<reference evidence="1 2" key="1">
    <citation type="submission" date="2020-09" db="EMBL/GenBank/DDBJ databases">
        <title>De no assembly of potato wild relative species, Solanum commersonii.</title>
        <authorList>
            <person name="Cho K."/>
        </authorList>
    </citation>
    <scope>NUCLEOTIDE SEQUENCE [LARGE SCALE GENOMIC DNA]</scope>
    <source>
        <strain evidence="1">LZ3.2</strain>
        <tissue evidence="1">Leaf</tissue>
    </source>
</reference>
<protein>
    <submittedName>
        <fullName evidence="1">Uncharacterized protein</fullName>
    </submittedName>
</protein>
<name>A0A9J5XAG4_SOLCO</name>
<organism evidence="1 2">
    <name type="scientific">Solanum commersonii</name>
    <name type="common">Commerson's wild potato</name>
    <name type="synonym">Commerson's nightshade</name>
    <dbReference type="NCBI Taxonomy" id="4109"/>
    <lineage>
        <taxon>Eukaryota</taxon>
        <taxon>Viridiplantae</taxon>
        <taxon>Streptophyta</taxon>
        <taxon>Embryophyta</taxon>
        <taxon>Tracheophyta</taxon>
        <taxon>Spermatophyta</taxon>
        <taxon>Magnoliopsida</taxon>
        <taxon>eudicotyledons</taxon>
        <taxon>Gunneridae</taxon>
        <taxon>Pentapetalae</taxon>
        <taxon>asterids</taxon>
        <taxon>lamiids</taxon>
        <taxon>Solanales</taxon>
        <taxon>Solanaceae</taxon>
        <taxon>Solanoideae</taxon>
        <taxon>Solaneae</taxon>
        <taxon>Solanum</taxon>
    </lineage>
</organism>
<dbReference type="Proteomes" id="UP000824120">
    <property type="component" value="Chromosome 9"/>
</dbReference>
<evidence type="ECO:0000313" key="2">
    <source>
        <dbReference type="Proteomes" id="UP000824120"/>
    </source>
</evidence>
<accession>A0A9J5XAG4</accession>
<dbReference type="OrthoDB" id="1706811at2759"/>
<proteinExistence type="predicted"/>